<dbReference type="SUPFAM" id="SSF55021">
    <property type="entry name" value="ACT-like"/>
    <property type="match status" value="1"/>
</dbReference>
<dbReference type="InterPro" id="IPR002376">
    <property type="entry name" value="Formyl_transf_N"/>
</dbReference>
<dbReference type="PANTHER" id="PTHR42706:SF1">
    <property type="entry name" value="FORMYLTETRAHYDROFOLATE DEFORMYLASE 2, MITOCHONDRIAL"/>
    <property type="match status" value="1"/>
</dbReference>
<dbReference type="GO" id="GO:0008864">
    <property type="term" value="F:formyltetrahydrofolate deformylase activity"/>
    <property type="evidence" value="ECO:0007669"/>
    <property type="project" value="UniProtKB-UniRule"/>
</dbReference>
<evidence type="ECO:0000256" key="3">
    <source>
        <dbReference type="HAMAP-Rule" id="MF_01927"/>
    </source>
</evidence>
<evidence type="ECO:0000256" key="1">
    <source>
        <dbReference type="ARBA" id="ARBA00022563"/>
    </source>
</evidence>
<evidence type="ECO:0000313" key="7">
    <source>
        <dbReference type="Proteomes" id="UP000030185"/>
    </source>
</evidence>
<dbReference type="OrthoDB" id="9806170at2"/>
<keyword evidence="2 3" id="KW-0378">Hydrolase</keyword>
<comment type="pathway">
    <text evidence="3">Purine metabolism; IMP biosynthesis via de novo pathway; formate from 10-formyl-5,6,7,8-tetrahydrofolate: step 1/1.</text>
</comment>
<dbReference type="SUPFAM" id="SSF53328">
    <property type="entry name" value="Formyltransferase"/>
    <property type="match status" value="1"/>
</dbReference>
<dbReference type="PANTHER" id="PTHR42706">
    <property type="entry name" value="FORMYLTETRAHYDROFOLATE DEFORMYLASE"/>
    <property type="match status" value="1"/>
</dbReference>
<comment type="catalytic activity">
    <reaction evidence="3">
        <text>(6R)-10-formyltetrahydrofolate + H2O = (6S)-5,6,7,8-tetrahydrofolate + formate + H(+)</text>
        <dbReference type="Rhea" id="RHEA:19833"/>
        <dbReference type="ChEBI" id="CHEBI:15377"/>
        <dbReference type="ChEBI" id="CHEBI:15378"/>
        <dbReference type="ChEBI" id="CHEBI:15740"/>
        <dbReference type="ChEBI" id="CHEBI:57453"/>
        <dbReference type="ChEBI" id="CHEBI:195366"/>
        <dbReference type="EC" id="3.5.1.10"/>
    </reaction>
</comment>
<protein>
    <recommendedName>
        <fullName evidence="3 4">Formyltetrahydrofolate deformylase</fullName>
        <ecNumber evidence="3 4">3.5.1.10</ecNumber>
    </recommendedName>
    <alternativeName>
        <fullName evidence="3">Formyl-FH(4) hydrolase</fullName>
    </alternativeName>
</protein>
<dbReference type="Gene3D" id="3.30.70.260">
    <property type="match status" value="1"/>
</dbReference>
<proteinExistence type="inferred from homology"/>
<keyword evidence="7" id="KW-1185">Reference proteome</keyword>
<dbReference type="InterPro" id="IPR002912">
    <property type="entry name" value="ACT_dom"/>
</dbReference>
<dbReference type="AlphaFoldDB" id="A0A098LEA2"/>
<evidence type="ECO:0000256" key="4">
    <source>
        <dbReference type="NCBIfam" id="TIGR00655"/>
    </source>
</evidence>
<feature type="domain" description="ACT" evidence="5">
    <location>
        <begin position="5"/>
        <end position="83"/>
    </location>
</feature>
<feature type="active site" evidence="3">
    <location>
        <position position="222"/>
    </location>
</feature>
<dbReference type="CDD" id="cd04875">
    <property type="entry name" value="ACT_F4HF-DF"/>
    <property type="match status" value="1"/>
</dbReference>
<dbReference type="NCBIfam" id="TIGR00655">
    <property type="entry name" value="PurU"/>
    <property type="match status" value="1"/>
</dbReference>
<gene>
    <name evidence="3" type="primary">purU</name>
    <name evidence="6" type="ORF">MYP_1967</name>
</gene>
<sequence>MENSILLIDCPDEKGLIFKITGLLYKNHLNIIENSEFVDKNRGWFFMRTQFTGFFPEKPLLEELREILPTGATIKLTQKERKKVVLMVTKEHHCLSDLLVRNYFNDLNMSVEAVISNYMILDKLASKFDIPFYYVSHENRSREDHEKYIHQVLSELDFHYIVLAKYMRILSPDFIAKYPNKIINIHHSFLPAFVGASPYAQAFERGVKIIGATAHFVNEDLDQGPIIAQNVLPVAHSHSAADMALAGKDVEKIVLAKALKLVFEERVFVSGNKTVIFD</sequence>
<evidence type="ECO:0000259" key="5">
    <source>
        <dbReference type="PROSITE" id="PS51671"/>
    </source>
</evidence>
<evidence type="ECO:0000256" key="2">
    <source>
        <dbReference type="ARBA" id="ARBA00022801"/>
    </source>
</evidence>
<dbReference type="eggNOG" id="COG0788">
    <property type="taxonomic scope" value="Bacteria"/>
</dbReference>
<dbReference type="HAMAP" id="MF_01927">
    <property type="entry name" value="PurU"/>
    <property type="match status" value="1"/>
</dbReference>
<keyword evidence="3" id="KW-0658">Purine biosynthesis</keyword>
<keyword evidence="1 3" id="KW-0554">One-carbon metabolism</keyword>
<reference evidence="6 7" key="1">
    <citation type="submission" date="2014-09" db="EMBL/GenBank/DDBJ databases">
        <title>Sporocytophaga myxococcoides PG-01 genome sequencing.</title>
        <authorList>
            <person name="Liu L."/>
            <person name="Gao P.J."/>
            <person name="Chen G.J."/>
            <person name="Wang L.S."/>
        </authorList>
    </citation>
    <scope>NUCLEOTIDE SEQUENCE [LARGE SCALE GENOMIC DNA]</scope>
    <source>
        <strain evidence="6 7">PG-01</strain>
    </source>
</reference>
<dbReference type="Proteomes" id="UP000030185">
    <property type="component" value="Unassembled WGS sequence"/>
</dbReference>
<dbReference type="STRING" id="153721.MYP_1967"/>
<dbReference type="UniPathway" id="UPA00074">
    <property type="reaction ID" value="UER00170"/>
</dbReference>
<dbReference type="Pfam" id="PF01842">
    <property type="entry name" value="ACT"/>
    <property type="match status" value="1"/>
</dbReference>
<name>A0A098LEA2_9BACT</name>
<dbReference type="PRINTS" id="PR01575">
    <property type="entry name" value="FFH4HYDRLASE"/>
</dbReference>
<dbReference type="GO" id="GO:0006189">
    <property type="term" value="P:'de novo' IMP biosynthetic process"/>
    <property type="evidence" value="ECO:0007669"/>
    <property type="project" value="UniProtKB-UniRule"/>
</dbReference>
<accession>A0A098LEA2</accession>
<organism evidence="6 7">
    <name type="scientific">Sporocytophaga myxococcoides</name>
    <dbReference type="NCBI Taxonomy" id="153721"/>
    <lineage>
        <taxon>Bacteria</taxon>
        <taxon>Pseudomonadati</taxon>
        <taxon>Bacteroidota</taxon>
        <taxon>Cytophagia</taxon>
        <taxon>Cytophagales</taxon>
        <taxon>Cytophagaceae</taxon>
        <taxon>Sporocytophaga</taxon>
    </lineage>
</organism>
<dbReference type="Pfam" id="PF00551">
    <property type="entry name" value="Formyl_trans_N"/>
    <property type="match status" value="1"/>
</dbReference>
<dbReference type="PROSITE" id="PS51671">
    <property type="entry name" value="ACT"/>
    <property type="match status" value="1"/>
</dbReference>
<dbReference type="EMBL" id="BBLT01000003">
    <property type="protein sequence ID" value="GAL84739.1"/>
    <property type="molecule type" value="Genomic_DNA"/>
</dbReference>
<comment type="similarity">
    <text evidence="3">Belongs to the PurU family.</text>
</comment>
<dbReference type="InterPro" id="IPR036477">
    <property type="entry name" value="Formyl_transf_N_sf"/>
</dbReference>
<dbReference type="Gene3D" id="3.40.50.170">
    <property type="entry name" value="Formyl transferase, N-terminal domain"/>
    <property type="match status" value="1"/>
</dbReference>
<dbReference type="PIRSF" id="PIRSF036480">
    <property type="entry name" value="FormyFH4_hydr"/>
    <property type="match status" value="1"/>
</dbReference>
<dbReference type="NCBIfam" id="NF004684">
    <property type="entry name" value="PRK06027.1"/>
    <property type="match status" value="1"/>
</dbReference>
<comment type="caution">
    <text evidence="6">The sequence shown here is derived from an EMBL/GenBank/DDBJ whole genome shotgun (WGS) entry which is preliminary data.</text>
</comment>
<dbReference type="EC" id="3.5.1.10" evidence="3 4"/>
<dbReference type="InterPro" id="IPR044074">
    <property type="entry name" value="PurU_ACT"/>
</dbReference>
<dbReference type="InterPro" id="IPR004810">
    <property type="entry name" value="PurU"/>
</dbReference>
<comment type="function">
    <text evidence="3">Catalyzes the hydrolysis of 10-formyltetrahydrofolate (formyl-FH4) to formate and tetrahydrofolate (FH4).</text>
</comment>
<dbReference type="RefSeq" id="WP_045462057.1">
    <property type="nucleotide sequence ID" value="NZ_BBLT01000003.1"/>
</dbReference>
<dbReference type="InterPro" id="IPR045865">
    <property type="entry name" value="ACT-like_dom_sf"/>
</dbReference>
<evidence type="ECO:0000313" key="6">
    <source>
        <dbReference type="EMBL" id="GAL84739.1"/>
    </source>
</evidence>
<dbReference type="GO" id="GO:0006730">
    <property type="term" value="P:one-carbon metabolic process"/>
    <property type="evidence" value="ECO:0007669"/>
    <property type="project" value="UniProtKB-KW"/>
</dbReference>